<dbReference type="Gene3D" id="2.130.10.30">
    <property type="entry name" value="Regulator of chromosome condensation 1/beta-lactamase-inhibitor protein II"/>
    <property type="match status" value="2"/>
</dbReference>
<evidence type="ECO:0000256" key="1">
    <source>
        <dbReference type="ARBA" id="ARBA00010116"/>
    </source>
</evidence>
<organism evidence="3 4">
    <name type="scientific">Serratia rhizosphaerae</name>
    <dbReference type="NCBI Taxonomy" id="2597702"/>
    <lineage>
        <taxon>Bacteria</taxon>
        <taxon>Pseudomonadati</taxon>
        <taxon>Pseudomonadota</taxon>
        <taxon>Gammaproteobacteria</taxon>
        <taxon>Enterobacterales</taxon>
        <taxon>Yersiniaceae</taxon>
        <taxon>Serratia</taxon>
    </lineage>
</organism>
<accession>A0ABX6GP05</accession>
<feature type="domain" description="Big-1" evidence="2">
    <location>
        <begin position="314"/>
        <end position="403"/>
    </location>
</feature>
<evidence type="ECO:0000259" key="2">
    <source>
        <dbReference type="PROSITE" id="PS51127"/>
    </source>
</evidence>
<feature type="domain" description="Big-1" evidence="2">
    <location>
        <begin position="414"/>
        <end position="503"/>
    </location>
</feature>
<sequence>MPTINNPNATIHSLLIKDDNSPADGQTTNSVVAQVNDGDTVPLSGQMVTFDVEEGATIQGQAESNEQGIATATLTSTTAGVYVVTASINNSQKTVESTFVSNDDGDGNNPNAVVEDLYVSQNNAQADGASTNEVTAEVTDGDGGLLANQSVTFEADNGALIQSPVVTDELGKARATLTSTEAGVVTVTATINASSSDVEVVFDESDGNDPTAFLILLQTTDNFAVADGTATNKVTAEVAGENGKLLANQSVTFTADNGAVIASPGITDTSGKATVPLTSLTPGKVTVTARINDSSLETEVQFVESGSNDPTAYISTLVVSKNTAVADGRHTDEVVAEVVSGDGRLLAGQGVNFTATNGAVVDELVVTDEYGKAVATLTSLTPGVSTVTALINSSSEAVNVIFTEATGNDPTAEVIALRTLDDLAAADGQATNSVMAEVADSNHVLLANQSVTFLATNDAVIVSPVLTDANGKATTTLTSTTEGVVKVTAVINASARSTDVTFSEGDITNPDAVIAGVYIDVNNAVADGVAVNTVVAEVVDGDNRLLANQSVRFEADNGAVIQVNPVLTDEYGKATASLSSLTAGACQVTASINESTDSVTVNFTQGSGNDPSAEIETVTVLKDNARADGVESNEVTATVTDGGGNLLDGQSVRFEADNGAVINSPAVTDTTGKATTTLTSTTAGQSTVTASINDSAETVVVSFTDESATFVIDSLVSDKDSIVNDGTDIATLTATVIDSDTGTVVSGAAVSWSTDIGTVTPAASVTDERGEAITQLSDTGDTGTATVTAALNSGEEKTYSVTLQGPATLAVRGGRRRRGTGRNSLSWLVAIDVLTGQPVTARWQYEGEEASVTAMRFADPQPEKPLQVVSATGQQRIVLTPLNVAGFPMSPAGDAFAVVTDTGGAQAWGSAASGGAVPSEIATRTDLTVPECTATAYAVLTTEGGVVTWGNSTNGGNVPSAIATRTDLTMLASTDAAFAALTTSDGAVAWGNGSNGGNVPTAIATRTDLVALSSSGTAFAALTRAGGVVAWGNSTNGGSVPSAIATRTDLITLTGTDYAFGALTASGGVVTWGNGSYGGNVSTEVATRTDLVELGSTAYAFAALTETGGVVTWGNSGNGGNVPTTIATRTDLVALAGNVGAFAALTASGGVVGWGNGSYGSTVPTEIATRTDLIALAGTDYAFAALTASGGVVAWGNQSYGGSIPADIQPLLTDIVAVYGCDGAFCALKSDHSVVVWGGGNAGKMANIPEVLQGNVSYYQE</sequence>
<dbReference type="Proteomes" id="UP000430368">
    <property type="component" value="Chromosome"/>
</dbReference>
<comment type="similarity">
    <text evidence="1">Belongs to the intimin/invasin family.</text>
</comment>
<dbReference type="InterPro" id="IPR051715">
    <property type="entry name" value="Intimin-Invasin_domain"/>
</dbReference>
<feature type="domain" description="Big-1" evidence="2">
    <location>
        <begin position="11"/>
        <end position="100"/>
    </location>
</feature>
<proteinExistence type="inferred from homology"/>
<feature type="domain" description="Big-1" evidence="2">
    <location>
        <begin position="712"/>
        <end position="804"/>
    </location>
</feature>
<feature type="domain" description="Big-1" evidence="2">
    <location>
        <begin position="114"/>
        <end position="201"/>
    </location>
</feature>
<feature type="domain" description="Big-1" evidence="2">
    <location>
        <begin position="615"/>
        <end position="704"/>
    </location>
</feature>
<name>A0ABX6GP05_9GAMM</name>
<dbReference type="SUPFAM" id="SSF49373">
    <property type="entry name" value="Invasin/intimin cell-adhesion fragments"/>
    <property type="match status" value="8"/>
</dbReference>
<protein>
    <recommendedName>
        <fullName evidence="2">Big-1 domain-containing protein</fullName>
    </recommendedName>
</protein>
<evidence type="ECO:0000313" key="4">
    <source>
        <dbReference type="Proteomes" id="UP000430368"/>
    </source>
</evidence>
<dbReference type="PANTHER" id="PTHR39576">
    <property type="entry name" value="ATTACHING AND EFFACING PROTEIN HOMOLOG-RELATED-RELATED"/>
    <property type="match status" value="1"/>
</dbReference>
<dbReference type="PROSITE" id="PS51127">
    <property type="entry name" value="BIG1"/>
    <property type="match status" value="8"/>
</dbReference>
<dbReference type="EMBL" id="CP041764">
    <property type="protein sequence ID" value="QHA88007.1"/>
    <property type="molecule type" value="Genomic_DNA"/>
</dbReference>
<dbReference type="InterPro" id="IPR008964">
    <property type="entry name" value="Invasin/intimin_cell_adhesion"/>
</dbReference>
<gene>
    <name evidence="3" type="ORF">FO014_14125</name>
</gene>
<feature type="domain" description="Big-1" evidence="2">
    <location>
        <begin position="514"/>
        <end position="604"/>
    </location>
</feature>
<dbReference type="InterPro" id="IPR003344">
    <property type="entry name" value="Big_1_dom"/>
</dbReference>
<dbReference type="SMART" id="SM00634">
    <property type="entry name" value="BID_1"/>
    <property type="match status" value="8"/>
</dbReference>
<keyword evidence="4" id="KW-1185">Reference proteome</keyword>
<dbReference type="Pfam" id="PF02369">
    <property type="entry name" value="Big_1"/>
    <property type="match status" value="8"/>
</dbReference>
<dbReference type="Gene3D" id="2.60.40.10">
    <property type="entry name" value="Immunoglobulins"/>
    <property type="match status" value="8"/>
</dbReference>
<dbReference type="SUPFAM" id="SSF50985">
    <property type="entry name" value="RCC1/BLIP-II"/>
    <property type="match status" value="2"/>
</dbReference>
<dbReference type="PANTHER" id="PTHR39576:SF2">
    <property type="entry name" value="ATTACHING AND EFFACING PROTEIN HOMOLOG-RELATED"/>
    <property type="match status" value="1"/>
</dbReference>
<dbReference type="InterPro" id="IPR009091">
    <property type="entry name" value="RCC1/BLIP-II"/>
</dbReference>
<dbReference type="InterPro" id="IPR013783">
    <property type="entry name" value="Ig-like_fold"/>
</dbReference>
<dbReference type="RefSeq" id="WP_160029978.1">
    <property type="nucleotide sequence ID" value="NZ_CP041764.1"/>
</dbReference>
<feature type="domain" description="Big-1" evidence="2">
    <location>
        <begin position="214"/>
        <end position="303"/>
    </location>
</feature>
<evidence type="ECO:0000313" key="3">
    <source>
        <dbReference type="EMBL" id="QHA88007.1"/>
    </source>
</evidence>
<reference evidence="3 4" key="1">
    <citation type="submission" date="2019-07" db="EMBL/GenBank/DDBJ databases">
        <title>Serratia dokdonensis sp. nov., an elicitor of systemic resistance in Nicotiana Tabacum.</title>
        <authorList>
            <person name="Son J.-S."/>
            <person name="Hwang Y.-J."/>
            <person name="Lee S.-Y."/>
            <person name="Ghim S.-Y."/>
        </authorList>
    </citation>
    <scope>NUCLEOTIDE SEQUENCE [LARGE SCALE GENOMIC DNA]</scope>
    <source>
        <strain evidence="3 4">KUDC3025</strain>
    </source>
</reference>